<reference evidence="2" key="1">
    <citation type="submission" date="2018-01" db="EMBL/GenBank/DDBJ databases">
        <title>An insight into the sialome of Amazonian anophelines.</title>
        <authorList>
            <person name="Ribeiro J.M."/>
            <person name="Scarpassa V."/>
            <person name="Calvo E."/>
        </authorList>
    </citation>
    <scope>NUCLEOTIDE SEQUENCE</scope>
</reference>
<keyword evidence="1" id="KW-0732">Signal</keyword>
<evidence type="ECO:0000256" key="1">
    <source>
        <dbReference type="SAM" id="SignalP"/>
    </source>
</evidence>
<dbReference type="EMBL" id="GGFL01009120">
    <property type="protein sequence ID" value="MBW73298.1"/>
    <property type="molecule type" value="Transcribed_RNA"/>
</dbReference>
<accession>A0A2M4D8A4</accession>
<dbReference type="AlphaFoldDB" id="A0A2M4D8A4"/>
<evidence type="ECO:0000313" key="2">
    <source>
        <dbReference type="EMBL" id="MBW73298.1"/>
    </source>
</evidence>
<protein>
    <submittedName>
        <fullName evidence="2">Putative secreted protein</fullName>
    </submittedName>
</protein>
<feature type="signal peptide" evidence="1">
    <location>
        <begin position="1"/>
        <end position="25"/>
    </location>
</feature>
<proteinExistence type="predicted"/>
<sequence length="79" mass="9507">MRWIVRSRLGRILALVLRCVKPHLTKRIDRDQYITDVGIDLIRFEALLQLLHDRILRQHIQRGQIVHVHGLWFRFAIGF</sequence>
<feature type="chain" id="PRO_5014623766" evidence="1">
    <location>
        <begin position="26"/>
        <end position="79"/>
    </location>
</feature>
<organism evidence="2">
    <name type="scientific">Anopheles darlingi</name>
    <name type="common">Mosquito</name>
    <dbReference type="NCBI Taxonomy" id="43151"/>
    <lineage>
        <taxon>Eukaryota</taxon>
        <taxon>Metazoa</taxon>
        <taxon>Ecdysozoa</taxon>
        <taxon>Arthropoda</taxon>
        <taxon>Hexapoda</taxon>
        <taxon>Insecta</taxon>
        <taxon>Pterygota</taxon>
        <taxon>Neoptera</taxon>
        <taxon>Endopterygota</taxon>
        <taxon>Diptera</taxon>
        <taxon>Nematocera</taxon>
        <taxon>Culicoidea</taxon>
        <taxon>Culicidae</taxon>
        <taxon>Anophelinae</taxon>
        <taxon>Anopheles</taxon>
    </lineage>
</organism>
<name>A0A2M4D8A4_ANODA</name>